<dbReference type="PROSITE" id="PS50994">
    <property type="entry name" value="INTEGRASE"/>
    <property type="match status" value="1"/>
</dbReference>
<dbReference type="InterPro" id="IPR050951">
    <property type="entry name" value="Retrovirus_Pol_polyprotein"/>
</dbReference>
<dbReference type="SUPFAM" id="SSF53098">
    <property type="entry name" value="Ribonuclease H-like"/>
    <property type="match status" value="1"/>
</dbReference>
<dbReference type="GO" id="GO:0003964">
    <property type="term" value="F:RNA-directed DNA polymerase activity"/>
    <property type="evidence" value="ECO:0007669"/>
    <property type="project" value="UniProtKB-KW"/>
</dbReference>
<dbReference type="InterPro" id="IPR001584">
    <property type="entry name" value="Integrase_cat-core"/>
</dbReference>
<feature type="domain" description="Integrase catalytic" evidence="2">
    <location>
        <begin position="241"/>
        <end position="341"/>
    </location>
</feature>
<dbReference type="SUPFAM" id="SSF56672">
    <property type="entry name" value="DNA/RNA polymerases"/>
    <property type="match status" value="1"/>
</dbReference>
<dbReference type="Pfam" id="PF17919">
    <property type="entry name" value="RT_RNaseH_2"/>
    <property type="match status" value="1"/>
</dbReference>
<keyword evidence="4" id="KW-1185">Reference proteome</keyword>
<gene>
    <name evidence="3" type="ORF">Tco_0677618</name>
</gene>
<reference evidence="3" key="1">
    <citation type="journal article" date="2022" name="Int. J. Mol. Sci.">
        <title>Draft Genome of Tanacetum Coccineum: Genomic Comparison of Closely Related Tanacetum-Family Plants.</title>
        <authorList>
            <person name="Yamashiro T."/>
            <person name="Shiraishi A."/>
            <person name="Nakayama K."/>
            <person name="Satake H."/>
        </authorList>
    </citation>
    <scope>NUCLEOTIDE SEQUENCE</scope>
</reference>
<sequence>MLKRCGETKLVLNWEKYHFMVKEGIVLGHKVSGLGIEVDKAKIKAISKLPYPTNMKAIRSFLGHAGFYRRFIKDFSQIIRPMTQLLVKYTPFNFSEECIQAFNKLKRELTPIMIKPDWSLPFEVMCDTSDYAVGAVLGQRIDKHFKPIHYASKTINEAQENYTTTKTILIISHDLKTLTFRKLTKAEIRDLFPKEWLMAVSDKNNEPWYADYANYLASRVLPFRSTCQEKQKFFNDLRHYFWDEPFLFKWCADRIIRRNKYILVAIDYVSKWVEAQAFPTNVARNVVSFLKRLFARFEILKALISDRGTHLCNYQMEKGMKRYEDVHRFSTAYHPQTNGQINELEQMRLDAYESSISYKERTKRWHDKRIKAPTNYERGDKDMKNGAIQLYDEDGNKFIINKQRVKPYQKTVLDTNRDDDITLHDEGEVT</sequence>
<dbReference type="InterPro" id="IPR043502">
    <property type="entry name" value="DNA/RNA_pol_sf"/>
</dbReference>
<evidence type="ECO:0000256" key="1">
    <source>
        <dbReference type="ARBA" id="ARBA00023268"/>
    </source>
</evidence>
<dbReference type="PANTHER" id="PTHR37984:SF5">
    <property type="entry name" value="PROTEIN NYNRIN-LIKE"/>
    <property type="match status" value="1"/>
</dbReference>
<dbReference type="InterPro" id="IPR012337">
    <property type="entry name" value="RNaseH-like_sf"/>
</dbReference>
<proteinExistence type="predicted"/>
<dbReference type="PANTHER" id="PTHR37984">
    <property type="entry name" value="PROTEIN CBG26694"/>
    <property type="match status" value="1"/>
</dbReference>
<dbReference type="Gene3D" id="3.30.70.270">
    <property type="match status" value="2"/>
</dbReference>
<keyword evidence="3" id="KW-0808">Transferase</keyword>
<dbReference type="Pfam" id="PF00665">
    <property type="entry name" value="rve"/>
    <property type="match status" value="1"/>
</dbReference>
<accession>A0ABQ4XCQ4</accession>
<evidence type="ECO:0000259" key="2">
    <source>
        <dbReference type="PROSITE" id="PS50994"/>
    </source>
</evidence>
<keyword evidence="3" id="KW-0548">Nucleotidyltransferase</keyword>
<evidence type="ECO:0000313" key="4">
    <source>
        <dbReference type="Proteomes" id="UP001151760"/>
    </source>
</evidence>
<keyword evidence="1" id="KW-0511">Multifunctional enzyme</keyword>
<dbReference type="InterPro" id="IPR041577">
    <property type="entry name" value="RT_RNaseH_2"/>
</dbReference>
<reference evidence="3" key="2">
    <citation type="submission" date="2022-01" db="EMBL/GenBank/DDBJ databases">
        <authorList>
            <person name="Yamashiro T."/>
            <person name="Shiraishi A."/>
            <person name="Satake H."/>
            <person name="Nakayama K."/>
        </authorList>
    </citation>
    <scope>NUCLEOTIDE SEQUENCE</scope>
</reference>
<protein>
    <submittedName>
        <fullName evidence="3">Reverse transcriptase domain-containing protein</fullName>
    </submittedName>
</protein>
<organism evidence="3 4">
    <name type="scientific">Tanacetum coccineum</name>
    <dbReference type="NCBI Taxonomy" id="301880"/>
    <lineage>
        <taxon>Eukaryota</taxon>
        <taxon>Viridiplantae</taxon>
        <taxon>Streptophyta</taxon>
        <taxon>Embryophyta</taxon>
        <taxon>Tracheophyta</taxon>
        <taxon>Spermatophyta</taxon>
        <taxon>Magnoliopsida</taxon>
        <taxon>eudicotyledons</taxon>
        <taxon>Gunneridae</taxon>
        <taxon>Pentapetalae</taxon>
        <taxon>asterids</taxon>
        <taxon>campanulids</taxon>
        <taxon>Asterales</taxon>
        <taxon>Asteraceae</taxon>
        <taxon>Asteroideae</taxon>
        <taxon>Anthemideae</taxon>
        <taxon>Anthemidinae</taxon>
        <taxon>Tanacetum</taxon>
    </lineage>
</organism>
<comment type="caution">
    <text evidence="3">The sequence shown here is derived from an EMBL/GenBank/DDBJ whole genome shotgun (WGS) entry which is preliminary data.</text>
</comment>
<dbReference type="Proteomes" id="UP001151760">
    <property type="component" value="Unassembled WGS sequence"/>
</dbReference>
<dbReference type="InterPro" id="IPR043128">
    <property type="entry name" value="Rev_trsase/Diguanyl_cyclase"/>
</dbReference>
<evidence type="ECO:0000313" key="3">
    <source>
        <dbReference type="EMBL" id="GJS63054.1"/>
    </source>
</evidence>
<keyword evidence="3" id="KW-0695">RNA-directed DNA polymerase</keyword>
<dbReference type="EMBL" id="BQNB010009403">
    <property type="protein sequence ID" value="GJS63054.1"/>
    <property type="molecule type" value="Genomic_DNA"/>
</dbReference>
<dbReference type="InterPro" id="IPR036397">
    <property type="entry name" value="RNaseH_sf"/>
</dbReference>
<dbReference type="Gene3D" id="3.30.420.10">
    <property type="entry name" value="Ribonuclease H-like superfamily/Ribonuclease H"/>
    <property type="match status" value="1"/>
</dbReference>
<name>A0ABQ4XCQ4_9ASTR</name>